<dbReference type="GO" id="GO:0016301">
    <property type="term" value="F:kinase activity"/>
    <property type="evidence" value="ECO:0007669"/>
    <property type="project" value="UniProtKB-KW"/>
</dbReference>
<comment type="caution">
    <text evidence="9">The sequence shown here is derived from an EMBL/GenBank/DDBJ whole genome shotgun (WGS) entry which is preliminary data.</text>
</comment>
<dbReference type="SUPFAM" id="SSF55083">
    <property type="entry name" value="6-hydroxymethyl-7,8-dihydropterin pyrophosphokinase, HPPK"/>
    <property type="match status" value="1"/>
</dbReference>
<evidence type="ECO:0000313" key="9">
    <source>
        <dbReference type="EMBL" id="PWK05342.1"/>
    </source>
</evidence>
<keyword evidence="3" id="KW-0808">Transferase</keyword>
<dbReference type="Pfam" id="PF01288">
    <property type="entry name" value="HPPK"/>
    <property type="match status" value="1"/>
</dbReference>
<evidence type="ECO:0000256" key="3">
    <source>
        <dbReference type="ARBA" id="ARBA00022679"/>
    </source>
</evidence>
<evidence type="ECO:0000256" key="4">
    <source>
        <dbReference type="ARBA" id="ARBA00022741"/>
    </source>
</evidence>
<evidence type="ECO:0000256" key="7">
    <source>
        <dbReference type="ARBA" id="ARBA00022909"/>
    </source>
</evidence>
<dbReference type="Proteomes" id="UP000245655">
    <property type="component" value="Unassembled WGS sequence"/>
</dbReference>
<evidence type="ECO:0000259" key="8">
    <source>
        <dbReference type="Pfam" id="PF01288"/>
    </source>
</evidence>
<reference evidence="9 10" key="1">
    <citation type="submission" date="2018-05" db="EMBL/GenBank/DDBJ databases">
        <title>Genomic Encyclopedia of Type Strains, Phase IV (KMG-IV): sequencing the most valuable type-strain genomes for metagenomic binning, comparative biology and taxonomic classification.</title>
        <authorList>
            <person name="Goeker M."/>
        </authorList>
    </citation>
    <scope>NUCLEOTIDE SEQUENCE [LARGE SCALE GENOMIC DNA]</scope>
    <source>
        <strain evidence="9 10">DSM 7229</strain>
    </source>
</reference>
<feature type="domain" description="7,8-dihydro-6-hydroxymethylpterin-pyrophosphokinase" evidence="8">
    <location>
        <begin position="35"/>
        <end position="138"/>
    </location>
</feature>
<name>A0A2V1ZL90_PSYIM</name>
<keyword evidence="4" id="KW-0547">Nucleotide-binding</keyword>
<dbReference type="GeneID" id="60256375"/>
<dbReference type="AlphaFoldDB" id="A0A2V1ZL90"/>
<keyword evidence="10" id="KW-1185">Reference proteome</keyword>
<keyword evidence="6" id="KW-0067">ATP-binding</keyword>
<evidence type="ECO:0000256" key="2">
    <source>
        <dbReference type="ARBA" id="ARBA00013253"/>
    </source>
</evidence>
<accession>A0A2V1ZL90</accession>
<protein>
    <recommendedName>
        <fullName evidence="2">2-amino-4-hydroxy-6-hydroxymethyldihydropteridine diphosphokinase</fullName>
        <ecNumber evidence="2">2.7.6.3</ecNumber>
    </recommendedName>
</protein>
<dbReference type="GO" id="GO:0005524">
    <property type="term" value="F:ATP binding"/>
    <property type="evidence" value="ECO:0007669"/>
    <property type="project" value="UniProtKB-KW"/>
</dbReference>
<comment type="pathway">
    <text evidence="1">Cofactor biosynthesis; tetrahydrofolate biosynthesis; 2-amino-4-hydroxy-6-hydroxymethyl-7,8-dihydropteridine diphosphate from 7,8-dihydroneopterin triphosphate: step 4/4.</text>
</comment>
<dbReference type="EC" id="2.7.6.3" evidence="2"/>
<sequence>MMHNMHKNLADLSLETLKKQTPEQLQTQSVTAVLLALGSNYQAEHYLPLVRKDLAALGEIQLSTAFENPDFTSTEAQPKPDYTNQCVYLRLVEPMTLQQLQQVFKDLEGDCHRQRLTEAQTPIKKVTMDIDILLIETLLIEVVSDENSLSKNKNFEESNWIVMGDRYPFKAHERAGVEELIKGHFLKG</sequence>
<gene>
    <name evidence="9" type="ORF">C8D84_12212</name>
</gene>
<dbReference type="InterPro" id="IPR000550">
    <property type="entry name" value="Hppk"/>
</dbReference>
<dbReference type="UniPathway" id="UPA00077">
    <property type="reaction ID" value="UER00155"/>
</dbReference>
<dbReference type="EMBL" id="QGGM01000022">
    <property type="protein sequence ID" value="PWK05342.1"/>
    <property type="molecule type" value="Genomic_DNA"/>
</dbReference>
<dbReference type="Gene3D" id="3.30.70.560">
    <property type="entry name" value="7,8-Dihydro-6-hydroxymethylpterin-pyrophosphokinase HPPK"/>
    <property type="match status" value="1"/>
</dbReference>
<keyword evidence="7" id="KW-0289">Folate biosynthesis</keyword>
<proteinExistence type="predicted"/>
<evidence type="ECO:0000313" key="10">
    <source>
        <dbReference type="Proteomes" id="UP000245655"/>
    </source>
</evidence>
<organism evidence="9 10">
    <name type="scientific">Psychrobacter immobilis</name>
    <dbReference type="NCBI Taxonomy" id="498"/>
    <lineage>
        <taxon>Bacteria</taxon>
        <taxon>Pseudomonadati</taxon>
        <taxon>Pseudomonadota</taxon>
        <taxon>Gammaproteobacteria</taxon>
        <taxon>Moraxellales</taxon>
        <taxon>Moraxellaceae</taxon>
        <taxon>Psychrobacter</taxon>
    </lineage>
</organism>
<evidence type="ECO:0000256" key="5">
    <source>
        <dbReference type="ARBA" id="ARBA00022777"/>
    </source>
</evidence>
<dbReference type="GO" id="GO:0046654">
    <property type="term" value="P:tetrahydrofolate biosynthetic process"/>
    <property type="evidence" value="ECO:0007669"/>
    <property type="project" value="UniProtKB-UniPathway"/>
</dbReference>
<evidence type="ECO:0000256" key="1">
    <source>
        <dbReference type="ARBA" id="ARBA00005051"/>
    </source>
</evidence>
<keyword evidence="5 9" id="KW-0418">Kinase</keyword>
<dbReference type="InterPro" id="IPR035907">
    <property type="entry name" value="Hppk_sf"/>
</dbReference>
<dbReference type="RefSeq" id="WP_228244553.1">
    <property type="nucleotide sequence ID" value="NZ_CAJGZY010000026.1"/>
</dbReference>
<dbReference type="GO" id="GO:0003848">
    <property type="term" value="F:2-amino-4-hydroxy-6-hydroxymethyldihydropteridine diphosphokinase activity"/>
    <property type="evidence" value="ECO:0007669"/>
    <property type="project" value="UniProtKB-EC"/>
</dbReference>
<dbReference type="GO" id="GO:0046656">
    <property type="term" value="P:folic acid biosynthetic process"/>
    <property type="evidence" value="ECO:0007669"/>
    <property type="project" value="UniProtKB-KW"/>
</dbReference>
<evidence type="ECO:0000256" key="6">
    <source>
        <dbReference type="ARBA" id="ARBA00022840"/>
    </source>
</evidence>